<gene>
    <name evidence="7" type="ORF">AGLY_013187</name>
</gene>
<keyword evidence="2 5" id="KW-0812">Transmembrane</keyword>
<dbReference type="InterPro" id="IPR011335">
    <property type="entry name" value="Restrct_endonuc-II-like"/>
</dbReference>
<evidence type="ECO:0000256" key="4">
    <source>
        <dbReference type="ARBA" id="ARBA00023136"/>
    </source>
</evidence>
<dbReference type="AlphaFoldDB" id="A0A6G0T7Q3"/>
<comment type="subcellular location">
    <subcellularLocation>
        <location evidence="1">Membrane</location>
        <topology evidence="1">Multi-pass membrane protein</topology>
    </subcellularLocation>
</comment>
<dbReference type="Pfam" id="PF00335">
    <property type="entry name" value="Tetraspanin"/>
    <property type="match status" value="1"/>
</dbReference>
<evidence type="ECO:0000256" key="5">
    <source>
        <dbReference type="SAM" id="Phobius"/>
    </source>
</evidence>
<dbReference type="GO" id="GO:0016020">
    <property type="term" value="C:membrane"/>
    <property type="evidence" value="ECO:0007669"/>
    <property type="project" value="UniProtKB-SubCell"/>
</dbReference>
<dbReference type="InterPro" id="IPR018499">
    <property type="entry name" value="Tetraspanin/Peripherin"/>
</dbReference>
<reference evidence="7 8" key="1">
    <citation type="submission" date="2019-08" db="EMBL/GenBank/DDBJ databases">
        <title>The genome of the soybean aphid Biotype 1, its phylome, world population structure and adaptation to the North American continent.</title>
        <authorList>
            <person name="Giordano R."/>
            <person name="Donthu R.K."/>
            <person name="Hernandez A.G."/>
            <person name="Wright C.L."/>
            <person name="Zimin A.V."/>
        </authorList>
    </citation>
    <scope>NUCLEOTIDE SEQUENCE [LARGE SCALE GENOMIC DNA]</scope>
    <source>
        <tissue evidence="7">Whole aphids</tissue>
    </source>
</reference>
<dbReference type="PRINTS" id="PR00259">
    <property type="entry name" value="TMFOUR"/>
</dbReference>
<sequence length="454" mass="53142">MPVAMNRRRVSNFTYVSPCVKYMIFLLNFLFWLFGGLLVAAGTFAFYEKWNTMGSIKLNTFSDVILNISLVLIIAGQIIFIVSFAGCIGALRENTTLLKFLPFKNIAAQIANVFVSNLKVVKTPNFSTKNTDRLKKSTPKNNDKIIFKQLDCYDELLNIQNKFPVYTNNLKPMNDNQLNFYEKYVDIDRDQIFNLMYSTIEQANNSAWRLHRQTRLSASSKAHQINTRRNRNEDLAERFVKDKKIVGKGLKYVEYGMRMEDFALKKYSLIHNIDVIKCGLVVHQKQPWVCASPDGLVIQNNKVSKLLEIKCPYTCKDTLLIDEDSGNLRVPYLRYNEVKNTIDLKQNHNYFTQCQIQMYCTGMDECDLFVCTKADCITVSVKRDNIFLEKLVRKMEFFYFNYYLPELTKNNFLFTIHTYIYMCKKKIVTSNLMKFFVSHSFHFKIKFNELMTEL</sequence>
<feature type="transmembrane region" description="Helical" evidence="5">
    <location>
        <begin position="64"/>
        <end position="91"/>
    </location>
</feature>
<evidence type="ECO:0000256" key="2">
    <source>
        <dbReference type="ARBA" id="ARBA00022692"/>
    </source>
</evidence>
<evidence type="ECO:0000313" key="8">
    <source>
        <dbReference type="Proteomes" id="UP000475862"/>
    </source>
</evidence>
<keyword evidence="3 5" id="KW-1133">Transmembrane helix</keyword>
<keyword evidence="4 5" id="KW-0472">Membrane</keyword>
<protein>
    <recommendedName>
        <fullName evidence="6">YqaJ viral recombinase domain-containing protein</fullName>
    </recommendedName>
</protein>
<accession>A0A6G0T7Q3</accession>
<keyword evidence="8" id="KW-1185">Reference proteome</keyword>
<evidence type="ECO:0000256" key="3">
    <source>
        <dbReference type="ARBA" id="ARBA00022989"/>
    </source>
</evidence>
<dbReference type="Gene3D" id="3.90.320.10">
    <property type="match status" value="1"/>
</dbReference>
<dbReference type="InterPro" id="IPR011604">
    <property type="entry name" value="PDDEXK-like_dom_sf"/>
</dbReference>
<dbReference type="InterPro" id="IPR051703">
    <property type="entry name" value="NF-kappa-B_Signaling_Reg"/>
</dbReference>
<dbReference type="GO" id="GO:0006281">
    <property type="term" value="P:DNA repair"/>
    <property type="evidence" value="ECO:0007669"/>
    <property type="project" value="UniProtKB-ARBA"/>
</dbReference>
<dbReference type="Proteomes" id="UP000475862">
    <property type="component" value="Unassembled WGS sequence"/>
</dbReference>
<feature type="transmembrane region" description="Helical" evidence="5">
    <location>
        <begin position="20"/>
        <end position="44"/>
    </location>
</feature>
<dbReference type="Pfam" id="PF09588">
    <property type="entry name" value="YqaJ"/>
    <property type="match status" value="1"/>
</dbReference>
<dbReference type="EMBL" id="VYZN01000054">
    <property type="protein sequence ID" value="KAE9526539.1"/>
    <property type="molecule type" value="Genomic_DNA"/>
</dbReference>
<feature type="domain" description="YqaJ viral recombinase" evidence="6">
    <location>
        <begin position="208"/>
        <end position="364"/>
    </location>
</feature>
<dbReference type="PANTHER" id="PTHR46609:SF8">
    <property type="entry name" value="YQAJ VIRAL RECOMBINASE DOMAIN-CONTAINING PROTEIN"/>
    <property type="match status" value="1"/>
</dbReference>
<dbReference type="CDD" id="cd22343">
    <property type="entry name" value="PDDEXK_lambda_exonuclease-like"/>
    <property type="match status" value="1"/>
</dbReference>
<proteinExistence type="predicted"/>
<organism evidence="7 8">
    <name type="scientific">Aphis glycines</name>
    <name type="common">Soybean aphid</name>
    <dbReference type="NCBI Taxonomy" id="307491"/>
    <lineage>
        <taxon>Eukaryota</taxon>
        <taxon>Metazoa</taxon>
        <taxon>Ecdysozoa</taxon>
        <taxon>Arthropoda</taxon>
        <taxon>Hexapoda</taxon>
        <taxon>Insecta</taxon>
        <taxon>Pterygota</taxon>
        <taxon>Neoptera</taxon>
        <taxon>Paraneoptera</taxon>
        <taxon>Hemiptera</taxon>
        <taxon>Sternorrhyncha</taxon>
        <taxon>Aphidomorpha</taxon>
        <taxon>Aphidoidea</taxon>
        <taxon>Aphididae</taxon>
        <taxon>Aphidini</taxon>
        <taxon>Aphis</taxon>
        <taxon>Aphis</taxon>
    </lineage>
</organism>
<evidence type="ECO:0000313" key="7">
    <source>
        <dbReference type="EMBL" id="KAE9526539.1"/>
    </source>
</evidence>
<evidence type="ECO:0000256" key="1">
    <source>
        <dbReference type="ARBA" id="ARBA00004141"/>
    </source>
</evidence>
<evidence type="ECO:0000259" key="6">
    <source>
        <dbReference type="Pfam" id="PF09588"/>
    </source>
</evidence>
<dbReference type="SUPFAM" id="SSF52980">
    <property type="entry name" value="Restriction endonuclease-like"/>
    <property type="match status" value="1"/>
</dbReference>
<dbReference type="InterPro" id="IPR019080">
    <property type="entry name" value="YqaJ_viral_recombinase"/>
</dbReference>
<comment type="caution">
    <text evidence="7">The sequence shown here is derived from an EMBL/GenBank/DDBJ whole genome shotgun (WGS) entry which is preliminary data.</text>
</comment>
<dbReference type="PANTHER" id="PTHR46609">
    <property type="entry name" value="EXONUCLEASE, PHAGE-TYPE/RECB, C-TERMINAL DOMAIN-CONTAINING PROTEIN"/>
    <property type="match status" value="1"/>
</dbReference>
<dbReference type="OrthoDB" id="8192504at2759"/>
<name>A0A6G0T7Q3_APHGL</name>